<evidence type="ECO:0000313" key="9">
    <source>
        <dbReference type="EMBL" id="MBK0404029.1"/>
    </source>
</evidence>
<evidence type="ECO:0000313" key="10">
    <source>
        <dbReference type="Proteomes" id="UP000644147"/>
    </source>
</evidence>
<evidence type="ECO:0000256" key="5">
    <source>
        <dbReference type="ARBA" id="ARBA00023136"/>
    </source>
</evidence>
<dbReference type="InterPro" id="IPR008969">
    <property type="entry name" value="CarboxyPept-like_regulatory"/>
</dbReference>
<organism evidence="9 10">
    <name type="scientific">Adhaeribacter terrigena</name>
    <dbReference type="NCBI Taxonomy" id="2793070"/>
    <lineage>
        <taxon>Bacteria</taxon>
        <taxon>Pseudomonadati</taxon>
        <taxon>Bacteroidota</taxon>
        <taxon>Cytophagia</taxon>
        <taxon>Cytophagales</taxon>
        <taxon>Hymenobacteraceae</taxon>
        <taxon>Adhaeribacter</taxon>
    </lineage>
</organism>
<dbReference type="Gene3D" id="2.170.130.10">
    <property type="entry name" value="TonB-dependent receptor, plug domain"/>
    <property type="match status" value="1"/>
</dbReference>
<dbReference type="PANTHER" id="PTHR30069">
    <property type="entry name" value="TONB-DEPENDENT OUTER MEMBRANE RECEPTOR"/>
    <property type="match status" value="1"/>
</dbReference>
<dbReference type="EMBL" id="JAEHFX010000007">
    <property type="protein sequence ID" value="MBK0404029.1"/>
    <property type="molecule type" value="Genomic_DNA"/>
</dbReference>
<dbReference type="Gene3D" id="2.40.170.20">
    <property type="entry name" value="TonB-dependent receptor, beta-barrel domain"/>
    <property type="match status" value="1"/>
</dbReference>
<reference evidence="9 10" key="1">
    <citation type="submission" date="2020-12" db="EMBL/GenBank/DDBJ databases">
        <title>Bacterial novel species Adhaeribacter sp. BT258 isolated from soil.</title>
        <authorList>
            <person name="Jung H.-Y."/>
        </authorList>
    </citation>
    <scope>NUCLEOTIDE SEQUENCE [LARGE SCALE GENOMIC DNA]</scope>
    <source>
        <strain evidence="9 10">BT258</strain>
    </source>
</reference>
<keyword evidence="7" id="KW-0732">Signal</keyword>
<keyword evidence="5" id="KW-0472">Membrane</keyword>
<dbReference type="SUPFAM" id="SSF49464">
    <property type="entry name" value="Carboxypeptidase regulatory domain-like"/>
    <property type="match status" value="1"/>
</dbReference>
<keyword evidence="9" id="KW-0675">Receptor</keyword>
<feature type="chain" id="PRO_5045642794" evidence="7">
    <location>
        <begin position="21"/>
        <end position="941"/>
    </location>
</feature>
<dbReference type="Pfam" id="PF07715">
    <property type="entry name" value="Plug"/>
    <property type="match status" value="1"/>
</dbReference>
<gene>
    <name evidence="9" type="ORF">I5M27_13625</name>
</gene>
<keyword evidence="2" id="KW-0813">Transport</keyword>
<keyword evidence="4" id="KW-0812">Transmembrane</keyword>
<protein>
    <submittedName>
        <fullName evidence="9">TonB-dependent receptor</fullName>
    </submittedName>
</protein>
<dbReference type="SUPFAM" id="SSF56935">
    <property type="entry name" value="Porins"/>
    <property type="match status" value="1"/>
</dbReference>
<accession>A0ABS1C3Q9</accession>
<proteinExistence type="predicted"/>
<evidence type="ECO:0000259" key="8">
    <source>
        <dbReference type="Pfam" id="PF07715"/>
    </source>
</evidence>
<sequence>MKNILSAFFVLIFTVQAAYAQTYALKGKLVDKASGEGLAGASVQVSSPGTTTGGLTEVNGTFKVENLKPGTYTVTASYIGYLSATETVVISNKDAFVTFRLGEDNATLNEVEIVADVAVERETPVAFSAIKESTIRESLAGRDLPLLLNETPGVYATNQGGGPGESRISIRGFSQENIAVMVNGVPVNDMENGRVFWSNWDLGDVTKSTQVQRGLSASKLATPSVGGTMNILTKGFENKRSFVARQEIGSNSYSKTSLMYSSGQLQGDWAFTVYGSRRTGDGWVEGTWDDSWSYFANISKKFGNHTLSLTGLGSPQKHGQRSFAKNIATYSADKAQELGATNYKDNDGKIIGDYGFDYNAHWGELDRYTLSDGDTIHNREKLNERQNYYHKPQFNLNHFWTISEKLFMSNVVYASIGNGGGVSPLSTIATKNGRPNFQSIYDANYRNRETTKATNILRANVNNHRWYGFISGMDYKATERTTLSAGIDGRTYKGEHYSQVHDLLGANFASNISGHANQDPNKKLYEGDKISFNNDGYVRYIGGFLMAEYKTPVLSAFVSGTLSNTAYKRKDYFLPKIYSINGSQTPVGFYTTPATIVNQVNNIYYTQSDYVISGKDTVQLNQNSPVTVGSGTSAKNIQQVSGTGKLKESDWVKFTGYTIKGGLNYNLNEFNNLFFNLGYINKPQFFNFVFDTRSGEQFANNQNEGVMSFEVGYGINRGNFKANLNGYHTTWYDRSISRSVQDEATGGMLYYNITGMDARHLGVELELAQEISRKVSLNAAISLGDWRWNSEGKARIVTETGVQIGEADFNAKGIHVGGSAQNQFMLGVRYEPIKGFYIRPTYLMFAKNYADFSPDALPAGKTPQDAFRLPTSRNIDIHSGYSFKFYKDLKLTLNGSVLNVLNEFYITDAPTRSGINQFDPNSIEVFFNRGRTFVLGASVSL</sequence>
<keyword evidence="6" id="KW-0998">Cell outer membrane</keyword>
<dbReference type="InterPro" id="IPR012910">
    <property type="entry name" value="Plug_dom"/>
</dbReference>
<dbReference type="RefSeq" id="WP_200506867.1">
    <property type="nucleotide sequence ID" value="NZ_JAEHFX010000007.1"/>
</dbReference>
<keyword evidence="3" id="KW-1134">Transmembrane beta strand</keyword>
<dbReference type="Proteomes" id="UP000644147">
    <property type="component" value="Unassembled WGS sequence"/>
</dbReference>
<evidence type="ECO:0000256" key="3">
    <source>
        <dbReference type="ARBA" id="ARBA00022452"/>
    </source>
</evidence>
<name>A0ABS1C3Q9_9BACT</name>
<dbReference type="InterPro" id="IPR039426">
    <property type="entry name" value="TonB-dep_rcpt-like"/>
</dbReference>
<keyword evidence="10" id="KW-1185">Reference proteome</keyword>
<evidence type="ECO:0000256" key="7">
    <source>
        <dbReference type="SAM" id="SignalP"/>
    </source>
</evidence>
<feature type="domain" description="TonB-dependent receptor plug" evidence="8">
    <location>
        <begin position="121"/>
        <end position="228"/>
    </location>
</feature>
<comment type="caution">
    <text evidence="9">The sequence shown here is derived from an EMBL/GenBank/DDBJ whole genome shotgun (WGS) entry which is preliminary data.</text>
</comment>
<dbReference type="Pfam" id="PF13715">
    <property type="entry name" value="CarbopepD_reg_2"/>
    <property type="match status" value="1"/>
</dbReference>
<evidence type="ECO:0000256" key="4">
    <source>
        <dbReference type="ARBA" id="ARBA00022692"/>
    </source>
</evidence>
<dbReference type="PANTHER" id="PTHR30069:SF50">
    <property type="entry name" value="TONB-DEPENDENT RECEPTOR HI_1217-RELATED"/>
    <property type="match status" value="1"/>
</dbReference>
<evidence type="ECO:0000256" key="2">
    <source>
        <dbReference type="ARBA" id="ARBA00022448"/>
    </source>
</evidence>
<dbReference type="Gene3D" id="2.60.40.1120">
    <property type="entry name" value="Carboxypeptidase-like, regulatory domain"/>
    <property type="match status" value="1"/>
</dbReference>
<dbReference type="InterPro" id="IPR037066">
    <property type="entry name" value="Plug_dom_sf"/>
</dbReference>
<comment type="subcellular location">
    <subcellularLocation>
        <location evidence="1">Cell outer membrane</location>
        <topology evidence="1">Multi-pass membrane protein</topology>
    </subcellularLocation>
</comment>
<evidence type="ECO:0000256" key="6">
    <source>
        <dbReference type="ARBA" id="ARBA00023237"/>
    </source>
</evidence>
<feature type="signal peptide" evidence="7">
    <location>
        <begin position="1"/>
        <end position="20"/>
    </location>
</feature>
<evidence type="ECO:0000256" key="1">
    <source>
        <dbReference type="ARBA" id="ARBA00004571"/>
    </source>
</evidence>
<dbReference type="InterPro" id="IPR036942">
    <property type="entry name" value="Beta-barrel_TonB_sf"/>
</dbReference>